<evidence type="ECO:0000256" key="1">
    <source>
        <dbReference type="ARBA" id="ARBA00022801"/>
    </source>
</evidence>
<dbReference type="SMART" id="SM00487">
    <property type="entry name" value="DEXDc"/>
    <property type="match status" value="1"/>
</dbReference>
<sequence>AGEAADALAARLRAWLRGGGGDADGPLRVGFRMVEPPIRGDDAEDDDWWLELVLHPVGEPSLLLTAGELWAEGPAAQALRAQVPDPEGELGRELERAARLRPELAPALLSRHPEGVVLDRGAALEFLRGAAPELDAAGFFTLLPAWWREPPSLGLLLTARPVQAGVVERPSPLGRDELLEFRWQLALGGAELTPEELAGLAAARGTLVRVRGGWVAADPARLAAAAAFLAGPDAEGEATAAEILRMVMDGQEPAGLPVSVRDVTGPLRALVEELQGHAQDVATDEPLDPPPGFGGRLRPYQRAGLAWLARLTRLGLGGVLADDMGLGKTVQTLALLALEQSAPEPPAAPTLLVCPMSLVGNWEREAARFAPKLRVHVHHGAGRASGRALRGAAAEADLVITTYGLAQRDFSTLRQIAWHRVVADEAHHIKNTATLQSRAVRSLPARHRLALTGTPVENRLAELHAVLDFANPGLFGDAERFKERWSVPIERNASVRATAELRARTRPFLLRRLKSDPAVAAELPGKQEMTLLCNLTPEQAGLYRAVVNDLMRRVEQTTGRQRHGLVLAALTRLKQICDHPALYAGESGPGVRLEGRSGKLAALEDVLEQALAEGDSALCFTQYASFGSLLQPYLERRLGAPVLFLHGGVPERGRRDLVDRFQRSGSPSVFLLSLKAGGAGLNLTAASQVVHLDRWWNPAVEEQATDRAHRLGQRREVQVRRLVCVGTVEERVADMLEAKRALADAVIGSVGAGGDEWLAELSEEALREALSLAEEAVSEA</sequence>
<keyword evidence="4" id="KW-0347">Helicase</keyword>
<keyword evidence="4" id="KW-0067">ATP-binding</keyword>
<dbReference type="Pfam" id="PF00271">
    <property type="entry name" value="Helicase_C"/>
    <property type="match status" value="1"/>
</dbReference>
<dbReference type="InterPro" id="IPR027417">
    <property type="entry name" value="P-loop_NTPase"/>
</dbReference>
<dbReference type="Gene3D" id="3.40.50.10810">
    <property type="entry name" value="Tandem AAA-ATPase domain"/>
    <property type="match status" value="1"/>
</dbReference>
<dbReference type="InterPro" id="IPR014001">
    <property type="entry name" value="Helicase_ATP-bd"/>
</dbReference>
<feature type="domain" description="Helicase ATP-binding" evidence="2">
    <location>
        <begin position="309"/>
        <end position="473"/>
    </location>
</feature>
<dbReference type="RefSeq" id="WP_380590403.1">
    <property type="nucleotide sequence ID" value="NZ_JBHSQJ010000167.1"/>
</dbReference>
<evidence type="ECO:0000259" key="3">
    <source>
        <dbReference type="PROSITE" id="PS51194"/>
    </source>
</evidence>
<proteinExistence type="predicted"/>
<dbReference type="EC" id="3.6.4.-" evidence="4"/>
<dbReference type="InterPro" id="IPR000330">
    <property type="entry name" value="SNF2_N"/>
</dbReference>
<dbReference type="GO" id="GO:0004386">
    <property type="term" value="F:helicase activity"/>
    <property type="evidence" value="ECO:0007669"/>
    <property type="project" value="UniProtKB-KW"/>
</dbReference>
<comment type="caution">
    <text evidence="4">The sequence shown here is derived from an EMBL/GenBank/DDBJ whole genome shotgun (WGS) entry which is preliminary data.</text>
</comment>
<dbReference type="Gene3D" id="3.40.50.300">
    <property type="entry name" value="P-loop containing nucleotide triphosphate hydrolases"/>
    <property type="match status" value="1"/>
</dbReference>
<dbReference type="CDD" id="cd18012">
    <property type="entry name" value="DEXQc_arch_SWI2_SNF2"/>
    <property type="match status" value="1"/>
</dbReference>
<dbReference type="PROSITE" id="PS51194">
    <property type="entry name" value="HELICASE_CTER"/>
    <property type="match status" value="1"/>
</dbReference>
<keyword evidence="1 4" id="KW-0378">Hydrolase</keyword>
<evidence type="ECO:0000259" key="2">
    <source>
        <dbReference type="PROSITE" id="PS51192"/>
    </source>
</evidence>
<protein>
    <submittedName>
        <fullName evidence="4">DEAD/DEAH box helicase</fullName>
        <ecNumber evidence="4">3.6.4.-</ecNumber>
    </submittedName>
</protein>
<dbReference type="SMART" id="SM00490">
    <property type="entry name" value="HELICc"/>
    <property type="match status" value="1"/>
</dbReference>
<feature type="domain" description="Helicase C-terminal" evidence="3">
    <location>
        <begin position="602"/>
        <end position="762"/>
    </location>
</feature>
<dbReference type="EMBL" id="JBHSQJ010000167">
    <property type="protein sequence ID" value="MFC5911441.1"/>
    <property type="molecule type" value="Genomic_DNA"/>
</dbReference>
<dbReference type="PROSITE" id="PS51192">
    <property type="entry name" value="HELICASE_ATP_BIND_1"/>
    <property type="match status" value="1"/>
</dbReference>
<organism evidence="4 5">
    <name type="scientific">Streptacidiphilus monticola</name>
    <dbReference type="NCBI Taxonomy" id="2161674"/>
    <lineage>
        <taxon>Bacteria</taxon>
        <taxon>Bacillati</taxon>
        <taxon>Actinomycetota</taxon>
        <taxon>Actinomycetes</taxon>
        <taxon>Kitasatosporales</taxon>
        <taxon>Streptomycetaceae</taxon>
        <taxon>Streptacidiphilus</taxon>
    </lineage>
</organism>
<keyword evidence="5" id="KW-1185">Reference proteome</keyword>
<dbReference type="InterPro" id="IPR038718">
    <property type="entry name" value="SNF2-like_sf"/>
</dbReference>
<dbReference type="Proteomes" id="UP001596174">
    <property type="component" value="Unassembled WGS sequence"/>
</dbReference>
<dbReference type="Pfam" id="PF12419">
    <property type="entry name" value="DUF3670"/>
    <property type="match status" value="1"/>
</dbReference>
<name>A0ABW1GC55_9ACTN</name>
<dbReference type="GO" id="GO:0016787">
    <property type="term" value="F:hydrolase activity"/>
    <property type="evidence" value="ECO:0007669"/>
    <property type="project" value="UniProtKB-KW"/>
</dbReference>
<keyword evidence="4" id="KW-0547">Nucleotide-binding</keyword>
<feature type="non-terminal residue" evidence="4">
    <location>
        <position position="1"/>
    </location>
</feature>
<gene>
    <name evidence="4" type="ORF">ACFP3V_30080</name>
</gene>
<dbReference type="InterPro" id="IPR022138">
    <property type="entry name" value="DUF3670"/>
</dbReference>
<dbReference type="InterPro" id="IPR049730">
    <property type="entry name" value="SNF2/RAD54-like_C"/>
</dbReference>
<evidence type="ECO:0000313" key="4">
    <source>
        <dbReference type="EMBL" id="MFC5911441.1"/>
    </source>
</evidence>
<dbReference type="InterPro" id="IPR001650">
    <property type="entry name" value="Helicase_C-like"/>
</dbReference>
<accession>A0ABW1GC55</accession>
<dbReference type="PANTHER" id="PTHR10799">
    <property type="entry name" value="SNF2/RAD54 HELICASE FAMILY"/>
    <property type="match status" value="1"/>
</dbReference>
<dbReference type="Pfam" id="PF00176">
    <property type="entry name" value="SNF2-rel_dom"/>
    <property type="match status" value="1"/>
</dbReference>
<dbReference type="SUPFAM" id="SSF52540">
    <property type="entry name" value="P-loop containing nucleoside triphosphate hydrolases"/>
    <property type="match status" value="2"/>
</dbReference>
<dbReference type="CDD" id="cd18793">
    <property type="entry name" value="SF2_C_SNF"/>
    <property type="match status" value="1"/>
</dbReference>
<evidence type="ECO:0000313" key="5">
    <source>
        <dbReference type="Proteomes" id="UP001596174"/>
    </source>
</evidence>
<reference evidence="5" key="1">
    <citation type="journal article" date="2019" name="Int. J. Syst. Evol. Microbiol.">
        <title>The Global Catalogue of Microorganisms (GCM) 10K type strain sequencing project: providing services to taxonomists for standard genome sequencing and annotation.</title>
        <authorList>
            <consortium name="The Broad Institute Genomics Platform"/>
            <consortium name="The Broad Institute Genome Sequencing Center for Infectious Disease"/>
            <person name="Wu L."/>
            <person name="Ma J."/>
        </authorList>
    </citation>
    <scope>NUCLEOTIDE SEQUENCE [LARGE SCALE GENOMIC DNA]</scope>
    <source>
        <strain evidence="5">JCM 4816</strain>
    </source>
</reference>